<accession>A0AAE2RBP0</accession>
<protein>
    <recommendedName>
        <fullName evidence="2 8">GTPase Der</fullName>
    </recommendedName>
    <alternativeName>
        <fullName evidence="7 8">GTP-binding protein EngA</fullName>
    </alternativeName>
</protein>
<dbReference type="HAMAP" id="MF_00195">
    <property type="entry name" value="GTPase_Der"/>
    <property type="match status" value="1"/>
</dbReference>
<dbReference type="Pfam" id="PF01926">
    <property type="entry name" value="MMR_HSR1"/>
    <property type="match status" value="2"/>
</dbReference>
<dbReference type="FunFam" id="3.30.300.20:FF:000004">
    <property type="entry name" value="GTPase Der"/>
    <property type="match status" value="1"/>
</dbReference>
<dbReference type="NCBIfam" id="TIGR00231">
    <property type="entry name" value="small_GTP"/>
    <property type="match status" value="2"/>
</dbReference>
<feature type="binding site" evidence="8">
    <location>
        <begin position="9"/>
        <end position="16"/>
    </location>
    <ligand>
        <name>GTP</name>
        <dbReference type="ChEBI" id="CHEBI:37565"/>
        <label>1</label>
    </ligand>
</feature>
<feature type="domain" description="EngA-type G" evidence="11">
    <location>
        <begin position="3"/>
        <end position="167"/>
    </location>
</feature>
<comment type="similarity">
    <text evidence="1 8 9 10">Belongs to the TRAFAC class TrmE-Era-EngA-EngB-Septin-like GTPase superfamily. EngA (Der) GTPase family.</text>
</comment>
<reference evidence="12" key="1">
    <citation type="submission" date="2020-11" db="EMBL/GenBank/DDBJ databases">
        <title>Agrobacterium vitis strain K377 genome.</title>
        <authorList>
            <person name="Xi H."/>
        </authorList>
    </citation>
    <scope>NUCLEOTIDE SEQUENCE</scope>
    <source>
        <strain evidence="12">K377</strain>
    </source>
</reference>
<name>A0AAE2RBP0_AGRVI</name>
<dbReference type="InterPro" id="IPR015946">
    <property type="entry name" value="KH_dom-like_a/b"/>
</dbReference>
<dbReference type="InterPro" id="IPR032859">
    <property type="entry name" value="KH_dom-like"/>
</dbReference>
<evidence type="ECO:0000259" key="11">
    <source>
        <dbReference type="PROSITE" id="PS51712"/>
    </source>
</evidence>
<evidence type="ECO:0000256" key="5">
    <source>
        <dbReference type="ARBA" id="ARBA00022741"/>
    </source>
</evidence>
<dbReference type="InterPro" id="IPR031166">
    <property type="entry name" value="G_ENGA"/>
</dbReference>
<dbReference type="PIRSF" id="PIRSF006485">
    <property type="entry name" value="GTP-binding_EngA"/>
    <property type="match status" value="1"/>
</dbReference>
<dbReference type="PANTHER" id="PTHR43834:SF6">
    <property type="entry name" value="GTPASE DER"/>
    <property type="match status" value="1"/>
</dbReference>
<dbReference type="GO" id="GO:0005525">
    <property type="term" value="F:GTP binding"/>
    <property type="evidence" value="ECO:0007669"/>
    <property type="project" value="UniProtKB-UniRule"/>
</dbReference>
<dbReference type="InterPro" id="IPR016484">
    <property type="entry name" value="GTPase_Der"/>
</dbReference>
<evidence type="ECO:0000256" key="2">
    <source>
        <dbReference type="ARBA" id="ARBA00020953"/>
    </source>
</evidence>
<dbReference type="AlphaFoldDB" id="A0AAE2RBP0"/>
<dbReference type="SUPFAM" id="SSF52540">
    <property type="entry name" value="P-loop containing nucleoside triphosphate hydrolases"/>
    <property type="match status" value="2"/>
</dbReference>
<dbReference type="Gene3D" id="3.30.300.20">
    <property type="match status" value="1"/>
</dbReference>
<comment type="subunit">
    <text evidence="8">Associates with the 50S ribosomal subunit.</text>
</comment>
<evidence type="ECO:0000256" key="3">
    <source>
        <dbReference type="ARBA" id="ARBA00022517"/>
    </source>
</evidence>
<dbReference type="PANTHER" id="PTHR43834">
    <property type="entry name" value="GTPASE DER"/>
    <property type="match status" value="1"/>
</dbReference>
<feature type="binding site" evidence="8">
    <location>
        <begin position="56"/>
        <end position="60"/>
    </location>
    <ligand>
        <name>GTP</name>
        <dbReference type="ChEBI" id="CHEBI:37565"/>
        <label>1</label>
    </ligand>
</feature>
<keyword evidence="5 8" id="KW-0547">Nucleotide-binding</keyword>
<comment type="function">
    <text evidence="8 10">GTPase that plays an essential role in the late steps of ribosome biogenesis.</text>
</comment>
<evidence type="ECO:0000313" key="12">
    <source>
        <dbReference type="EMBL" id="MBF2715288.1"/>
    </source>
</evidence>
<sequence length="474" mass="52732">MSFTVAIVGRPNVGKSTLFNRLVGKKLALVDDTPGVTRDRRPGEAKLVDLRFHIVDTAGLEEAGADTLEGRMRAQTEIAIDEADLSLFVVDAKMGLTHVDKALADMLRKRGKPVVLVANKSEARGSDGGFYDAFTLGLGEPVPISAEHGQGMIDLRDAIVEAIGVDRAFPEDDDDVAETDIILKPTVEGEDDEEDLAYDDTKPLRVAIVGRPNAGKSTLINRFLGEDRLLTGPEAGITRDSISVEWDWRGRTIKMFDTAGMRRKARVIEKLEKLSVADTLRAIRFAETVVIVFDATIPFEKQDIQIVDLVLREGRAAVLAFNKWDLVEDPQAVLAELREKTERLLPQARGIRAVPMAGQTGYGLEKLMQSIIDTDMVWNKRISTAKLNRWLDSVQTQHPPPAVSGRRLKLKYMTQVKARPPAFMISCTRPDSVPESYIRYLTNGLRADFNMPGVPIRIHLKASENPFENKRKRR</sequence>
<evidence type="ECO:0000313" key="13">
    <source>
        <dbReference type="Proteomes" id="UP000655037"/>
    </source>
</evidence>
<evidence type="ECO:0000256" key="8">
    <source>
        <dbReference type="HAMAP-Rule" id="MF_00195"/>
    </source>
</evidence>
<feature type="binding site" evidence="8">
    <location>
        <begin position="210"/>
        <end position="217"/>
    </location>
    <ligand>
        <name>GTP</name>
        <dbReference type="ChEBI" id="CHEBI:37565"/>
        <label>2</label>
    </ligand>
</feature>
<dbReference type="CDD" id="cd01894">
    <property type="entry name" value="EngA1"/>
    <property type="match status" value="1"/>
</dbReference>
<dbReference type="PROSITE" id="PS51712">
    <property type="entry name" value="G_ENGA"/>
    <property type="match status" value="2"/>
</dbReference>
<evidence type="ECO:0000256" key="10">
    <source>
        <dbReference type="RuleBase" id="RU004481"/>
    </source>
</evidence>
<evidence type="ECO:0000256" key="9">
    <source>
        <dbReference type="PROSITE-ProRule" id="PRU01049"/>
    </source>
</evidence>
<dbReference type="FunFam" id="3.40.50.300:FF:000057">
    <property type="entry name" value="GTPase Der"/>
    <property type="match status" value="1"/>
</dbReference>
<dbReference type="Gene3D" id="3.40.50.300">
    <property type="entry name" value="P-loop containing nucleotide triphosphate hydrolases"/>
    <property type="match status" value="2"/>
</dbReference>
<dbReference type="PRINTS" id="PR00326">
    <property type="entry name" value="GTP1OBG"/>
</dbReference>
<feature type="domain" description="EngA-type G" evidence="11">
    <location>
        <begin position="204"/>
        <end position="379"/>
    </location>
</feature>
<evidence type="ECO:0000256" key="1">
    <source>
        <dbReference type="ARBA" id="ARBA00008279"/>
    </source>
</evidence>
<keyword evidence="4 10" id="KW-0677">Repeat</keyword>
<proteinExistence type="inferred from homology"/>
<dbReference type="GO" id="GO:0042254">
    <property type="term" value="P:ribosome biogenesis"/>
    <property type="evidence" value="ECO:0007669"/>
    <property type="project" value="UniProtKB-KW"/>
</dbReference>
<dbReference type="InterPro" id="IPR005225">
    <property type="entry name" value="Small_GTP-bd"/>
</dbReference>
<organism evidence="12 13">
    <name type="scientific">Agrobacterium vitis</name>
    <name type="common">Rhizobium vitis</name>
    <dbReference type="NCBI Taxonomy" id="373"/>
    <lineage>
        <taxon>Bacteria</taxon>
        <taxon>Pseudomonadati</taxon>
        <taxon>Pseudomonadota</taxon>
        <taxon>Alphaproteobacteria</taxon>
        <taxon>Hyphomicrobiales</taxon>
        <taxon>Rhizobiaceae</taxon>
        <taxon>Rhizobium/Agrobacterium group</taxon>
        <taxon>Agrobacterium</taxon>
    </lineage>
</organism>
<dbReference type="InterPro" id="IPR027417">
    <property type="entry name" value="P-loop_NTPase"/>
</dbReference>
<evidence type="ECO:0000256" key="6">
    <source>
        <dbReference type="ARBA" id="ARBA00023134"/>
    </source>
</evidence>
<dbReference type="Proteomes" id="UP000655037">
    <property type="component" value="Unassembled WGS sequence"/>
</dbReference>
<dbReference type="InterPro" id="IPR006073">
    <property type="entry name" value="GTP-bd"/>
</dbReference>
<dbReference type="CDD" id="cd01895">
    <property type="entry name" value="EngA2"/>
    <property type="match status" value="1"/>
</dbReference>
<feature type="binding site" evidence="8">
    <location>
        <begin position="119"/>
        <end position="122"/>
    </location>
    <ligand>
        <name>GTP</name>
        <dbReference type="ChEBI" id="CHEBI:37565"/>
        <label>1</label>
    </ligand>
</feature>
<dbReference type="EMBL" id="JACXXJ020000005">
    <property type="protein sequence ID" value="MBF2715288.1"/>
    <property type="molecule type" value="Genomic_DNA"/>
</dbReference>
<evidence type="ECO:0000256" key="4">
    <source>
        <dbReference type="ARBA" id="ARBA00022737"/>
    </source>
</evidence>
<dbReference type="NCBIfam" id="TIGR03594">
    <property type="entry name" value="GTPase_EngA"/>
    <property type="match status" value="1"/>
</dbReference>
<gene>
    <name evidence="8 12" type="primary">der</name>
    <name evidence="12" type="ORF">IEI95_013800</name>
</gene>
<keyword evidence="3 8" id="KW-0690">Ribosome biogenesis</keyword>
<feature type="binding site" evidence="8">
    <location>
        <begin position="322"/>
        <end position="325"/>
    </location>
    <ligand>
        <name>GTP</name>
        <dbReference type="ChEBI" id="CHEBI:37565"/>
        <label>2</label>
    </ligand>
</feature>
<keyword evidence="6 8" id="KW-0342">GTP-binding</keyword>
<dbReference type="RefSeq" id="WP_156535656.1">
    <property type="nucleotide sequence ID" value="NZ_JACXXJ020000005.1"/>
</dbReference>
<evidence type="ECO:0000256" key="7">
    <source>
        <dbReference type="ARBA" id="ARBA00032345"/>
    </source>
</evidence>
<feature type="binding site" evidence="8">
    <location>
        <begin position="257"/>
        <end position="261"/>
    </location>
    <ligand>
        <name>GTP</name>
        <dbReference type="ChEBI" id="CHEBI:37565"/>
        <label>2</label>
    </ligand>
</feature>
<dbReference type="Pfam" id="PF14714">
    <property type="entry name" value="KH_dom-like"/>
    <property type="match status" value="1"/>
</dbReference>
<comment type="caution">
    <text evidence="12">The sequence shown here is derived from an EMBL/GenBank/DDBJ whole genome shotgun (WGS) entry which is preliminary data.</text>
</comment>